<dbReference type="InterPro" id="IPR015890">
    <property type="entry name" value="Chorismate_C"/>
</dbReference>
<organism evidence="2 3">
    <name type="scientific">Paraburkholderia gardini</name>
    <dbReference type="NCBI Taxonomy" id="2823469"/>
    <lineage>
        <taxon>Bacteria</taxon>
        <taxon>Pseudomonadati</taxon>
        <taxon>Pseudomonadota</taxon>
        <taxon>Betaproteobacteria</taxon>
        <taxon>Burkholderiales</taxon>
        <taxon>Burkholderiaceae</taxon>
        <taxon>Paraburkholderia</taxon>
    </lineage>
</organism>
<dbReference type="InterPro" id="IPR036038">
    <property type="entry name" value="Aminotransferase-like"/>
</dbReference>
<dbReference type="EMBL" id="CAJQYY010000003">
    <property type="protein sequence ID" value="CAG4889328.1"/>
    <property type="molecule type" value="Genomic_DNA"/>
</dbReference>
<proteinExistence type="predicted"/>
<dbReference type="GO" id="GO:0008909">
    <property type="term" value="F:isochorismate synthase activity"/>
    <property type="evidence" value="ECO:0007669"/>
    <property type="project" value="UniProtKB-EC"/>
</dbReference>
<feature type="domain" description="Chorismate-utilising enzyme C-terminal" evidence="1">
    <location>
        <begin position="134"/>
        <end position="344"/>
    </location>
</feature>
<dbReference type="EC" id="5.4.4.2" evidence="2"/>
<protein>
    <submittedName>
        <fullName evidence="2">Isochorismate synthase MenF</fullName>
        <ecNumber evidence="2">5.4.4.2</ecNumber>
    </submittedName>
</protein>
<dbReference type="InterPro" id="IPR043131">
    <property type="entry name" value="BCAT-like_N"/>
</dbReference>
<dbReference type="Proteomes" id="UP000789752">
    <property type="component" value="Unassembled WGS sequence"/>
</dbReference>
<keyword evidence="2" id="KW-0413">Isomerase</keyword>
<dbReference type="PANTHER" id="PTHR11236:SF50">
    <property type="entry name" value="AMINODEOXYCHORISMATE SYNTHASE COMPONENT 1"/>
    <property type="match status" value="1"/>
</dbReference>
<dbReference type="InterPro" id="IPR043132">
    <property type="entry name" value="BCAT-like_C"/>
</dbReference>
<dbReference type="SUPFAM" id="SSF56752">
    <property type="entry name" value="D-aminoacid aminotransferase-like PLP-dependent enzymes"/>
    <property type="match status" value="1"/>
</dbReference>
<dbReference type="Gene3D" id="3.60.120.10">
    <property type="entry name" value="Anthranilate synthase"/>
    <property type="match status" value="1"/>
</dbReference>
<dbReference type="PRINTS" id="PR00095">
    <property type="entry name" value="ANTSNTHASEI"/>
</dbReference>
<evidence type="ECO:0000259" key="1">
    <source>
        <dbReference type="Pfam" id="PF00425"/>
    </source>
</evidence>
<keyword evidence="3" id="KW-1185">Reference proteome</keyword>
<evidence type="ECO:0000313" key="2">
    <source>
        <dbReference type="EMBL" id="CAG4889328.1"/>
    </source>
</evidence>
<dbReference type="PANTHER" id="PTHR11236">
    <property type="entry name" value="AMINOBENZOATE/ANTHRANILATE SYNTHASE"/>
    <property type="match status" value="1"/>
</dbReference>
<name>A0ABN7QEH7_9BURK</name>
<reference evidence="2 3" key="1">
    <citation type="submission" date="2021-04" db="EMBL/GenBank/DDBJ databases">
        <authorList>
            <person name="Vanwijnsberghe S."/>
        </authorList>
    </citation>
    <scope>NUCLEOTIDE SEQUENCE [LARGE SCALE GENOMIC DNA]</scope>
    <source>
        <strain evidence="2 3">LMG 32171</strain>
    </source>
</reference>
<evidence type="ECO:0000313" key="3">
    <source>
        <dbReference type="Proteomes" id="UP000789752"/>
    </source>
</evidence>
<dbReference type="RefSeq" id="WP_228975004.1">
    <property type="nucleotide sequence ID" value="NZ_CAJQYY010000003.1"/>
</dbReference>
<sequence length="652" mass="70836">MVTDERGTVFALLDDCDSTAAHRTSRLYTGFVRERACVDAGALDTVCDAVAADLRDGLHAVVLGDYEFGRNLVLQDSLRSQKTQRGDATLRFLLFERCEKHSHDEVDTWLAARDGGAQEPSMAGVGGMRESVDEAEFEEAIAGVHEALRAGDSYQVNYTYRLDFDVFGTPLALYRRLRARQPVRYGALIALPDDRWVLSCSPELFVEKEGRTLHARPMKGTAPRSPDPLADRHLAEFLANDPKNRAENVMIVDLLRNDLSRVAETGSVKVPALFTVEPYASVWQMTSSVEARLRAHTSFADIIRALFPCGSITGAPKHRTMQLIDTLESTPRGLYTGAIGWLDAPSPSPSPAIGAVNSAGSAVPASHEAAASAHDTEDVCGDFCLSVAIRTLTLDASGVGGARHGKLGIGAGIVLDSVAADEYAECRLKARFLSEADPGFQLFETMYATRENGVRHLERHLARIGASAQYFGFAFDEAATREQIVAQCSQLAAKTPHRMRLSVGKRGTTQLTAALLASLQTGVVDVLFASDHGYGAMRAGDALLHHKTTRRAEYDRAWHEAESMGAFDMLFFNDRGELTEGGRTTVFVKCDGRWWTPPLSSGVLPGVMRGVLLEDTALQATERVLVREDVERAEALLLCNALRGAVAARLAG</sequence>
<dbReference type="SUPFAM" id="SSF56322">
    <property type="entry name" value="ADC synthase"/>
    <property type="match status" value="1"/>
</dbReference>
<accession>A0ABN7QEH7</accession>
<gene>
    <name evidence="2" type="primary">menF</name>
    <name evidence="2" type="ORF">R54767_00712</name>
</gene>
<dbReference type="InterPro" id="IPR001544">
    <property type="entry name" value="Aminotrans_IV"/>
</dbReference>
<dbReference type="Pfam" id="PF00425">
    <property type="entry name" value="Chorismate_bind"/>
    <property type="match status" value="1"/>
</dbReference>
<comment type="caution">
    <text evidence="2">The sequence shown here is derived from an EMBL/GenBank/DDBJ whole genome shotgun (WGS) entry which is preliminary data.</text>
</comment>
<dbReference type="InterPro" id="IPR005801">
    <property type="entry name" value="ADC_synthase"/>
</dbReference>
<dbReference type="Gene3D" id="3.30.470.10">
    <property type="match status" value="1"/>
</dbReference>
<dbReference type="InterPro" id="IPR019999">
    <property type="entry name" value="Anth_synth_I-like"/>
</dbReference>
<dbReference type="Gene3D" id="3.20.10.10">
    <property type="entry name" value="D-amino Acid Aminotransferase, subunit A, domain 2"/>
    <property type="match status" value="1"/>
</dbReference>
<dbReference type="Pfam" id="PF01063">
    <property type="entry name" value="Aminotran_4"/>
    <property type="match status" value="1"/>
</dbReference>